<evidence type="ECO:0000313" key="3">
    <source>
        <dbReference type="Proteomes" id="UP000239563"/>
    </source>
</evidence>
<protein>
    <recommendedName>
        <fullName evidence="4">Zn(2)-C6 fungal-type domain-containing protein</fullName>
    </recommendedName>
</protein>
<reference evidence="2 3" key="1">
    <citation type="submission" date="2017-02" db="EMBL/GenBank/DDBJ databases">
        <authorList>
            <person name="Peterson S.W."/>
        </authorList>
    </citation>
    <scope>NUCLEOTIDE SEQUENCE [LARGE SCALE GENOMIC DNA]</scope>
    <source>
        <strain evidence="2 3">SRS1_H2-8</strain>
    </source>
</reference>
<sequence>MRISSSPDAIPAALAAASQTEPPSPSTQDSQTAVPPKSEPRQVASIASSSQLTTKRFGDMPRYKVDVDWLDACDNCIQNGKRCRSAAGSTLYMKSCYNCHIRHWTCKIEGERVFKRPPPTAKQLKRKAEYEVRKRTKAKSSEPSSTAKQKAKTPAQPTRKVGKIRLRNNGRFPASQAETAGPTTRKAAKKAAQQAPNTTVEQQETSASGAREGASSSTGAQSLPSDLDDTDLASKGAPNAHVEQYTMGLIKDISAGIKRCQTRMAQFQDFRTGLVILEMALQVLVSDLAKVLTPDNSSLDGSSPAHWILLQLKDYLQGILLVCQTASERPDGKELDEAEKSAKQVGAIVRSETVLDRCLTLISTHVGEEAS</sequence>
<feature type="region of interest" description="Disordered" evidence="1">
    <location>
        <begin position="117"/>
        <end position="235"/>
    </location>
</feature>
<dbReference type="EMBL" id="LT795054">
    <property type="protein sequence ID" value="SJX60015.1"/>
    <property type="molecule type" value="Genomic_DNA"/>
</dbReference>
<organism evidence="2 3">
    <name type="scientific">Sporisorium reilianum f. sp. reilianum</name>
    <dbReference type="NCBI Taxonomy" id="72559"/>
    <lineage>
        <taxon>Eukaryota</taxon>
        <taxon>Fungi</taxon>
        <taxon>Dikarya</taxon>
        <taxon>Basidiomycota</taxon>
        <taxon>Ustilaginomycotina</taxon>
        <taxon>Ustilaginomycetes</taxon>
        <taxon>Ustilaginales</taxon>
        <taxon>Ustilaginaceae</taxon>
        <taxon>Sporisorium</taxon>
    </lineage>
</organism>
<evidence type="ECO:0000256" key="1">
    <source>
        <dbReference type="SAM" id="MobiDB-lite"/>
    </source>
</evidence>
<feature type="compositionally biased region" description="Low complexity" evidence="1">
    <location>
        <begin position="204"/>
        <end position="220"/>
    </location>
</feature>
<name>A0A2N8U4V1_9BASI</name>
<proteinExistence type="predicted"/>
<dbReference type="Proteomes" id="UP000239563">
    <property type="component" value="Chromosome I"/>
</dbReference>
<evidence type="ECO:0008006" key="4">
    <source>
        <dbReference type="Google" id="ProtNLM"/>
    </source>
</evidence>
<evidence type="ECO:0000313" key="2">
    <source>
        <dbReference type="EMBL" id="SJX60015.1"/>
    </source>
</evidence>
<gene>
    <name evidence="2" type="ORF">SRS1_06446</name>
</gene>
<feature type="compositionally biased region" description="Low complexity" evidence="1">
    <location>
        <begin position="1"/>
        <end position="18"/>
    </location>
</feature>
<dbReference type="AlphaFoldDB" id="A0A2N8U4V1"/>
<feature type="region of interest" description="Disordered" evidence="1">
    <location>
        <begin position="1"/>
        <end position="50"/>
    </location>
</feature>
<accession>A0A2N8U4V1</accession>